<name>K0TCG1_THAOC</name>
<accession>K0TCG1</accession>
<dbReference type="PANTHER" id="PTHR47679">
    <property type="entry name" value="PROTEIN TORNADO 1"/>
    <property type="match status" value="1"/>
</dbReference>
<dbReference type="Gene3D" id="3.80.10.10">
    <property type="entry name" value="Ribonuclease Inhibitor"/>
    <property type="match status" value="1"/>
</dbReference>
<dbReference type="PANTHER" id="PTHR47679:SF2">
    <property type="entry name" value="C-TERMINAL OF ROC (COR) DOMAIN-CONTAINING PROTEIN"/>
    <property type="match status" value="1"/>
</dbReference>
<dbReference type="AlphaFoldDB" id="K0TCG1"/>
<feature type="non-terminal residue" evidence="1">
    <location>
        <position position="1"/>
    </location>
</feature>
<reference evidence="1 2" key="1">
    <citation type="journal article" date="2012" name="Genome Biol.">
        <title>Genome and low-iron response of an oceanic diatom adapted to chronic iron limitation.</title>
        <authorList>
            <person name="Lommer M."/>
            <person name="Specht M."/>
            <person name="Roy A.S."/>
            <person name="Kraemer L."/>
            <person name="Andreson R."/>
            <person name="Gutowska M.A."/>
            <person name="Wolf J."/>
            <person name="Bergner S.V."/>
            <person name="Schilhabel M.B."/>
            <person name="Klostermeier U.C."/>
            <person name="Beiko R.G."/>
            <person name="Rosenstiel P."/>
            <person name="Hippler M."/>
            <person name="Laroche J."/>
        </authorList>
    </citation>
    <scope>NUCLEOTIDE SEQUENCE [LARGE SCALE GENOMIC DNA]</scope>
    <source>
        <strain evidence="1 2">CCMP1005</strain>
    </source>
</reference>
<evidence type="ECO:0000313" key="1">
    <source>
        <dbReference type="EMBL" id="EJK75130.1"/>
    </source>
</evidence>
<dbReference type="SUPFAM" id="SSF52047">
    <property type="entry name" value="RNI-like"/>
    <property type="match status" value="1"/>
</dbReference>
<protein>
    <submittedName>
        <fullName evidence="1">Uncharacterized protein</fullName>
    </submittedName>
</protein>
<proteinExistence type="predicted"/>
<dbReference type="EMBL" id="AGNL01003117">
    <property type="protein sequence ID" value="EJK75130.1"/>
    <property type="molecule type" value="Genomic_DNA"/>
</dbReference>
<organism evidence="1 2">
    <name type="scientific">Thalassiosira oceanica</name>
    <name type="common">Marine diatom</name>
    <dbReference type="NCBI Taxonomy" id="159749"/>
    <lineage>
        <taxon>Eukaryota</taxon>
        <taxon>Sar</taxon>
        <taxon>Stramenopiles</taxon>
        <taxon>Ochrophyta</taxon>
        <taxon>Bacillariophyta</taxon>
        <taxon>Coscinodiscophyceae</taxon>
        <taxon>Thalassiosirophycidae</taxon>
        <taxon>Thalassiosirales</taxon>
        <taxon>Thalassiosiraceae</taxon>
        <taxon>Thalassiosira</taxon>
    </lineage>
</organism>
<keyword evidence="2" id="KW-1185">Reference proteome</keyword>
<comment type="caution">
    <text evidence="1">The sequence shown here is derived from an EMBL/GenBank/DDBJ whole genome shotgun (WGS) entry which is preliminary data.</text>
</comment>
<evidence type="ECO:0000313" key="2">
    <source>
        <dbReference type="Proteomes" id="UP000266841"/>
    </source>
</evidence>
<dbReference type="OrthoDB" id="120976at2759"/>
<gene>
    <name evidence="1" type="ORF">THAOC_03158</name>
</gene>
<sequence>HSKASSLPLSSSVNGWLYGDVECKSKLLTIEDDSIDWKRVSTAIQKSNVLKELHLGGIFIFPDDNDSNFRESDLRALMFAFANGGTQLTKLILDSMSCGVTPADIEVLIHHVSRGNSLAGFEFHNALEDGGHSSLMKLGILICYLTHHKQLKSLSIVGVQLTPPWICDIASMLEKPDSKLVGLELGNNGIGIKEFETIVESLSLNNTLRGLTYDNFDGHQGAQLIDRLLSHKDLRLMMLSTPGMQIADPDAAMLSRRLDSYGNLTYLQVELSPLLGVDGWHAFGRYIQSSTCILHQLNLPNSHLDDAKLLALSTWVSRLETMNFLHIPDNRAITVNGWRVFFNLVIENPMSNMEYIDISRCGIEDETINMLASALRGNRKLEGFSVVRAEDDATDVTKEGWGSFMGILCDRTSIEATYLSNHTLFEIDASEPLPAELMELLSFNIGNAKTVARFKVLEVHFAPKFDISAIRPLLAIDNIKLLPQVINWVGKDEGYGLDEDFLTVMYELVRHSPLFVEHGANYSVYTNVRSPAKKRLRTSPEATIM</sequence>
<dbReference type="Proteomes" id="UP000266841">
    <property type="component" value="Unassembled WGS sequence"/>
</dbReference>
<dbReference type="InterPro" id="IPR032675">
    <property type="entry name" value="LRR_dom_sf"/>
</dbReference>